<dbReference type="OrthoDB" id="2621202at2"/>
<dbReference type="EMBL" id="PXZM01000036">
    <property type="protein sequence ID" value="PSJ91061.1"/>
    <property type="molecule type" value="Genomic_DNA"/>
</dbReference>
<reference evidence="1 2" key="1">
    <citation type="submission" date="2018-03" db="EMBL/GenBank/DDBJ databases">
        <title>Brevisbacillus phylogenomics.</title>
        <authorList>
            <person name="Dunlap C."/>
        </authorList>
    </citation>
    <scope>NUCLEOTIDE SEQUENCE [LARGE SCALE GENOMIC DNA]</scope>
    <source>
        <strain evidence="1 2">NRRL NRS-1210</strain>
    </source>
</reference>
<organism evidence="1 2">
    <name type="scientific">Brevibacillus fortis</name>
    <dbReference type="NCBI Taxonomy" id="2126352"/>
    <lineage>
        <taxon>Bacteria</taxon>
        <taxon>Bacillati</taxon>
        <taxon>Bacillota</taxon>
        <taxon>Bacilli</taxon>
        <taxon>Bacillales</taxon>
        <taxon>Paenibacillaceae</taxon>
        <taxon>Brevibacillus</taxon>
    </lineage>
</organism>
<accession>A0A2P7UVS0</accession>
<evidence type="ECO:0000313" key="2">
    <source>
        <dbReference type="Proteomes" id="UP000240419"/>
    </source>
</evidence>
<dbReference type="AlphaFoldDB" id="A0A2P7UVS0"/>
<dbReference type="Proteomes" id="UP000240419">
    <property type="component" value="Unassembled WGS sequence"/>
</dbReference>
<name>A0A2P7UVS0_9BACL</name>
<evidence type="ECO:0000313" key="1">
    <source>
        <dbReference type="EMBL" id="PSJ91061.1"/>
    </source>
</evidence>
<keyword evidence="2" id="KW-1185">Reference proteome</keyword>
<sequence length="108" mass="12568">MSDKFVPNDDLNWMGVEKYYPGATFDLKKGTTFSLLLTFKNPLEKEDKLLLPSFLSTWTYGEDRFIKPYKLLKCDLGLQTVHVEYEIMGLSRILCKLHQPIYEKVSSP</sequence>
<gene>
    <name evidence="1" type="ORF">C7R93_20640</name>
</gene>
<proteinExistence type="predicted"/>
<dbReference type="RefSeq" id="WP_106840588.1">
    <property type="nucleotide sequence ID" value="NZ_PXZM01000036.1"/>
</dbReference>
<comment type="caution">
    <text evidence="1">The sequence shown here is derived from an EMBL/GenBank/DDBJ whole genome shotgun (WGS) entry which is preliminary data.</text>
</comment>
<protein>
    <submittedName>
        <fullName evidence="1">Uncharacterized protein</fullName>
    </submittedName>
</protein>